<name>A0A1G2UU44_9BACT</name>
<dbReference type="AlphaFoldDB" id="A0A1G2UU44"/>
<organism evidence="1 2">
    <name type="scientific">Candidatus Zambryskibacteria bacterium RIFCSPLOWO2_12_FULL_39_16</name>
    <dbReference type="NCBI Taxonomy" id="1802775"/>
    <lineage>
        <taxon>Bacteria</taxon>
        <taxon>Candidatus Zambryskiibacteriota</taxon>
    </lineage>
</organism>
<evidence type="ECO:0000313" key="1">
    <source>
        <dbReference type="EMBL" id="OHB12919.1"/>
    </source>
</evidence>
<gene>
    <name evidence="1" type="ORF">A3G46_01640</name>
</gene>
<proteinExistence type="predicted"/>
<evidence type="ECO:0000313" key="2">
    <source>
        <dbReference type="Proteomes" id="UP000177276"/>
    </source>
</evidence>
<comment type="caution">
    <text evidence="1">The sequence shown here is derived from an EMBL/GenBank/DDBJ whole genome shotgun (WGS) entry which is preliminary data.</text>
</comment>
<protein>
    <submittedName>
        <fullName evidence="1">Uncharacterized protein</fullName>
    </submittedName>
</protein>
<accession>A0A1G2UU44</accession>
<dbReference type="Proteomes" id="UP000177276">
    <property type="component" value="Unassembled WGS sequence"/>
</dbReference>
<dbReference type="EMBL" id="MHWS01000001">
    <property type="protein sequence ID" value="OHB12919.1"/>
    <property type="molecule type" value="Genomic_DNA"/>
</dbReference>
<reference evidence="1 2" key="1">
    <citation type="journal article" date="2016" name="Nat. Commun.">
        <title>Thousands of microbial genomes shed light on interconnected biogeochemical processes in an aquifer system.</title>
        <authorList>
            <person name="Anantharaman K."/>
            <person name="Brown C.T."/>
            <person name="Hug L.A."/>
            <person name="Sharon I."/>
            <person name="Castelle C.J."/>
            <person name="Probst A.J."/>
            <person name="Thomas B.C."/>
            <person name="Singh A."/>
            <person name="Wilkins M.J."/>
            <person name="Karaoz U."/>
            <person name="Brodie E.L."/>
            <person name="Williams K.H."/>
            <person name="Hubbard S.S."/>
            <person name="Banfield J.F."/>
        </authorList>
    </citation>
    <scope>NUCLEOTIDE SEQUENCE [LARGE SCALE GENOMIC DNA]</scope>
</reference>
<dbReference type="InterPro" id="IPR023366">
    <property type="entry name" value="ATP_synth_asu-like_sf"/>
</dbReference>
<dbReference type="Gene3D" id="2.40.30.20">
    <property type="match status" value="1"/>
</dbReference>
<sequence length="598" mass="60941">MAVPSYTTDLTTINDGGGTFTEPTSATLGTLTNADTDNFIQGTTCSSKSTGASGAPALAGIGILAGAGQSITTPSAYYAWVFTGAGALVDTYANGGIRLIVGSSSANYKMWYVLGNNTFPYVGWTCIAVDPSLTADATIGTPTATLQYFGAVFNCLINISKGNPMALDAIRHGRVITATGGETSNYAVFSGLATENDTNTNRWGQFQAISGGYQLQGKLALGTSGTLVDFRDSNASVVIAVSLKTAASFNAIEIQNASSRVDMTSCNFAALSTVSRGTFTVTDNATVNLIGCSFTDMSTFTFLGNTVVTSCVFRRTDTITKGASTMTNCTIDNNRGATAVLASSPANAALISGTTFTSDGTGHAIEITGTAANFTLTNNTYTGYAASDGSTGNEAVYVNTSAGSMNLTVSGGTTPSVRVAAGVSVTVISGAVSASVNVKNSDGTNIENARVFVKAATGGPFPFDVTVTIVNSGTTATVTHTAHAMATNDKVVISGASHDANNGIFTITKINDNSYSYTMGSAPGSNPTGTIKCTFVVLSGLTDASGNITMSRVFPSDQPITGWARKASGAPFYKQSAISASVDSGTGFSATALLTLDD</sequence>